<protein>
    <recommendedName>
        <fullName evidence="8">Peptidase S8/S53 domain-containing protein</fullName>
    </recommendedName>
</protein>
<evidence type="ECO:0000256" key="7">
    <source>
        <dbReference type="SAM" id="SignalP"/>
    </source>
</evidence>
<evidence type="ECO:0000256" key="6">
    <source>
        <dbReference type="RuleBase" id="RU003355"/>
    </source>
</evidence>
<evidence type="ECO:0000313" key="10">
    <source>
        <dbReference type="Proteomes" id="UP000192596"/>
    </source>
</evidence>
<dbReference type="GO" id="GO:0006508">
    <property type="term" value="P:proteolysis"/>
    <property type="evidence" value="ECO:0007669"/>
    <property type="project" value="UniProtKB-KW"/>
</dbReference>
<keyword evidence="7" id="KW-0732">Signal</keyword>
<proteinExistence type="inferred from homology"/>
<dbReference type="InParanoid" id="A0A1V8T4B4"/>
<dbReference type="PANTHER" id="PTHR43806:SF11">
    <property type="entry name" value="CEREVISIN-RELATED"/>
    <property type="match status" value="1"/>
</dbReference>
<name>A0A1V8T4B4_9PEZI</name>
<dbReference type="EMBL" id="NAJO01000017">
    <property type="protein sequence ID" value="OQO06253.1"/>
    <property type="molecule type" value="Genomic_DNA"/>
</dbReference>
<comment type="caution">
    <text evidence="9">The sequence shown here is derived from an EMBL/GenBank/DDBJ whole genome shotgun (WGS) entry which is preliminary data.</text>
</comment>
<gene>
    <name evidence="9" type="ORF">B0A48_08841</name>
</gene>
<dbReference type="PROSITE" id="PS51257">
    <property type="entry name" value="PROKAR_LIPOPROTEIN"/>
    <property type="match status" value="1"/>
</dbReference>
<feature type="chain" id="PRO_5012506298" description="Peptidase S8/S53 domain-containing protein" evidence="7">
    <location>
        <begin position="19"/>
        <end position="544"/>
    </location>
</feature>
<dbReference type="InterPro" id="IPR034193">
    <property type="entry name" value="PCSK9_ProteinaseK-like"/>
</dbReference>
<keyword evidence="4 5" id="KW-0720">Serine protease</keyword>
<feature type="active site" description="Charge relay system" evidence="5">
    <location>
        <position position="168"/>
    </location>
</feature>
<dbReference type="PROSITE" id="PS00136">
    <property type="entry name" value="SUBTILASE_ASP"/>
    <property type="match status" value="1"/>
</dbReference>
<dbReference type="PROSITE" id="PS00138">
    <property type="entry name" value="SUBTILASE_SER"/>
    <property type="match status" value="1"/>
</dbReference>
<comment type="similarity">
    <text evidence="1 5 6">Belongs to the peptidase S8 family.</text>
</comment>
<sequence>MKLSAYLTILAAYACTQAVAETSHQSGGAEHIVIIDKNHPTPPQVAEVLQRLELNESHPDVRHIFNNSAFIGFAASMKSHCLDLLANMSDISMVEEAATVTHSLALPVRHERRVVTTAKTWDTRSSAPWGLQRISTASFAAGDPKALDYTYSFSNGGLGKGADIYIIDTGLYTEHVVFGNRASQPWSYDNNMTVVDGHGTHVAGTAGGETLGVASNANVFGVRALSGTGSGWSSNVVAGIDWVIQQHDKRKSYFGHTGSVLSMSLASGGTVTAIDTAVSAAISAGVHAVVAAGNAGEDACSTSPSLSGGTHGGAITVGSVGITGERSSFSNYGDCVDVYAPGEDIISAWLGAPDMVNVLSGTSMATPHVTGIVAYAMANTTLANDPAKMKEWIRMQGLPRADGTVLANNGVLGGSTSGLIGVKRRGIGEGFNSLVAWLQRLGKHGHHHHRRRGAEEATNSVASRLFDDIVTSADHDILEMTLLKRGAADGLAKLATWFLNLLHGGRKRHSRSMQVSRPALVGPDTGMLYSLDVTGTEPTLTKRE</sequence>
<dbReference type="Proteomes" id="UP000192596">
    <property type="component" value="Unassembled WGS sequence"/>
</dbReference>
<dbReference type="InterPro" id="IPR022398">
    <property type="entry name" value="Peptidase_S8_His-AS"/>
</dbReference>
<feature type="active site" description="Charge relay system" evidence="5">
    <location>
        <position position="198"/>
    </location>
</feature>
<dbReference type="STRING" id="1507870.A0A1V8T4B4"/>
<dbReference type="CDD" id="cd04077">
    <property type="entry name" value="Peptidases_S8_PCSK9_ProteinaseK_like"/>
    <property type="match status" value="1"/>
</dbReference>
<dbReference type="PROSITE" id="PS51892">
    <property type="entry name" value="SUBTILASE"/>
    <property type="match status" value="1"/>
</dbReference>
<evidence type="ECO:0000313" key="9">
    <source>
        <dbReference type="EMBL" id="OQO06253.1"/>
    </source>
</evidence>
<evidence type="ECO:0000256" key="2">
    <source>
        <dbReference type="ARBA" id="ARBA00022670"/>
    </source>
</evidence>
<keyword evidence="2 5" id="KW-0645">Protease</keyword>
<dbReference type="InterPro" id="IPR015500">
    <property type="entry name" value="Peptidase_S8_subtilisin-rel"/>
</dbReference>
<evidence type="ECO:0000256" key="5">
    <source>
        <dbReference type="PROSITE-ProRule" id="PRU01240"/>
    </source>
</evidence>
<feature type="active site" description="Charge relay system" evidence="5">
    <location>
        <position position="363"/>
    </location>
</feature>
<keyword evidence="10" id="KW-1185">Reference proteome</keyword>
<organism evidence="9 10">
    <name type="scientific">Cryoendolithus antarcticus</name>
    <dbReference type="NCBI Taxonomy" id="1507870"/>
    <lineage>
        <taxon>Eukaryota</taxon>
        <taxon>Fungi</taxon>
        <taxon>Dikarya</taxon>
        <taxon>Ascomycota</taxon>
        <taxon>Pezizomycotina</taxon>
        <taxon>Dothideomycetes</taxon>
        <taxon>Dothideomycetidae</taxon>
        <taxon>Cladosporiales</taxon>
        <taxon>Cladosporiaceae</taxon>
        <taxon>Cryoendolithus</taxon>
    </lineage>
</organism>
<dbReference type="PANTHER" id="PTHR43806">
    <property type="entry name" value="PEPTIDASE S8"/>
    <property type="match status" value="1"/>
</dbReference>
<reference evidence="10" key="1">
    <citation type="submission" date="2017-03" db="EMBL/GenBank/DDBJ databases">
        <title>Genomes of endolithic fungi from Antarctica.</title>
        <authorList>
            <person name="Coleine C."/>
            <person name="Masonjones S."/>
            <person name="Stajich J.E."/>
        </authorList>
    </citation>
    <scope>NUCLEOTIDE SEQUENCE [LARGE SCALE GENOMIC DNA]</scope>
    <source>
        <strain evidence="10">CCFEE 5527</strain>
    </source>
</reference>
<dbReference type="Pfam" id="PF00082">
    <property type="entry name" value="Peptidase_S8"/>
    <property type="match status" value="1"/>
</dbReference>
<dbReference type="PROSITE" id="PS00137">
    <property type="entry name" value="SUBTILASE_HIS"/>
    <property type="match status" value="1"/>
</dbReference>
<feature type="domain" description="Peptidase S8/S53" evidence="8">
    <location>
        <begin position="159"/>
        <end position="395"/>
    </location>
</feature>
<feature type="signal peptide" evidence="7">
    <location>
        <begin position="1"/>
        <end position="18"/>
    </location>
</feature>
<keyword evidence="3 5" id="KW-0378">Hydrolase</keyword>
<evidence type="ECO:0000256" key="4">
    <source>
        <dbReference type="ARBA" id="ARBA00022825"/>
    </source>
</evidence>
<dbReference type="InterPro" id="IPR050131">
    <property type="entry name" value="Peptidase_S8_subtilisin-like"/>
</dbReference>
<dbReference type="Gene3D" id="3.40.50.200">
    <property type="entry name" value="Peptidase S8/S53 domain"/>
    <property type="match status" value="1"/>
</dbReference>
<evidence type="ECO:0000256" key="1">
    <source>
        <dbReference type="ARBA" id="ARBA00011073"/>
    </source>
</evidence>
<dbReference type="AlphaFoldDB" id="A0A1V8T4B4"/>
<accession>A0A1V8T4B4</accession>
<dbReference type="GO" id="GO:0004252">
    <property type="term" value="F:serine-type endopeptidase activity"/>
    <property type="evidence" value="ECO:0007669"/>
    <property type="project" value="UniProtKB-UniRule"/>
</dbReference>
<dbReference type="SUPFAM" id="SSF52743">
    <property type="entry name" value="Subtilisin-like"/>
    <property type="match status" value="1"/>
</dbReference>
<evidence type="ECO:0000259" key="8">
    <source>
        <dbReference type="Pfam" id="PF00082"/>
    </source>
</evidence>
<dbReference type="OrthoDB" id="206201at2759"/>
<evidence type="ECO:0000256" key="3">
    <source>
        <dbReference type="ARBA" id="ARBA00022801"/>
    </source>
</evidence>
<dbReference type="InterPro" id="IPR023827">
    <property type="entry name" value="Peptidase_S8_Asp-AS"/>
</dbReference>
<dbReference type="InterPro" id="IPR023828">
    <property type="entry name" value="Peptidase_S8_Ser-AS"/>
</dbReference>
<dbReference type="PRINTS" id="PR00723">
    <property type="entry name" value="SUBTILISIN"/>
</dbReference>
<dbReference type="InterPro" id="IPR000209">
    <property type="entry name" value="Peptidase_S8/S53_dom"/>
</dbReference>
<dbReference type="InterPro" id="IPR036852">
    <property type="entry name" value="Peptidase_S8/S53_dom_sf"/>
</dbReference>